<dbReference type="STRING" id="45286.A0A109UX94"/>
<evidence type="ECO:0000256" key="6">
    <source>
        <dbReference type="HAMAP-Rule" id="MF_03056"/>
    </source>
</evidence>
<evidence type="ECO:0000256" key="1">
    <source>
        <dbReference type="ARBA" id="ARBA00004123"/>
    </source>
</evidence>
<dbReference type="InterPro" id="IPR015943">
    <property type="entry name" value="WD40/YVTN_repeat-like_dom_sf"/>
</dbReference>
<dbReference type="InterPro" id="IPR028884">
    <property type="entry name" value="Trm82"/>
</dbReference>
<dbReference type="GO" id="GO:0005634">
    <property type="term" value="C:nucleus"/>
    <property type="evidence" value="ECO:0007669"/>
    <property type="project" value="UniProtKB-SubCell"/>
</dbReference>
<evidence type="ECO:0000256" key="2">
    <source>
        <dbReference type="ARBA" id="ARBA00022574"/>
    </source>
</evidence>
<sequence>MIHPVQVVLSSKDGSLLICVLRNMIHVYKFSVEGHNYQLIGEWVDDFDSTTLIKEKVIKEHQRQLAKKSDKKLKSNDGSAIEQSCKKPSVPVPGEGAPPVYQYIKCLALSQDESILVACTNSDKAVVILRIELEKSNCLSLLKRQPLAKRPNAVAFTNDDETLVIADKFGDVYAIPVLSEKVINSPEPILGHVSILTDIAMVKDKDGKHYILSADRDEHIKITHYPQSYIVDKWLFGHTQFVSTLCVPKWNPEILFSAGGDEVIKAWNWATGQLLSAFKVTDLMNPYLTDFHFPPKRFLVGDGSDRREISIGKVLAFDNIPYLITYAEATKAIFVLKFDSNTRELSHFKTLELPSNVVSLTIASNTNQLAVSLDRRGEQGNLIIFYNYVDGKFNEDNNKVYAIDEALQNTLSDNAIAQVDLQDIQPLYPIGQLRKRGEHYS</sequence>
<proteinExistence type="inferred from homology"/>
<dbReference type="RefSeq" id="XP_017985998.1">
    <property type="nucleotide sequence ID" value="XM_018130509.1"/>
</dbReference>
<evidence type="ECO:0000256" key="4">
    <source>
        <dbReference type="ARBA" id="ARBA00022737"/>
    </source>
</evidence>
<comment type="pathway">
    <text evidence="6">tRNA modification; N(7)-methylguanine-tRNA biosynthesis.</text>
</comment>
<comment type="similarity">
    <text evidence="6">Belongs to the WD repeat TRM82 family.</text>
</comment>
<dbReference type="GO" id="GO:0005829">
    <property type="term" value="C:cytosol"/>
    <property type="evidence" value="ECO:0007669"/>
    <property type="project" value="TreeGrafter"/>
</dbReference>
<protein>
    <submittedName>
        <fullName evidence="8">HBR101Wp</fullName>
    </submittedName>
</protein>
<dbReference type="PANTHER" id="PTHR16288">
    <property type="entry name" value="WD40 REPEAT PROTEIN 4"/>
    <property type="match status" value="1"/>
</dbReference>
<dbReference type="HAMAP" id="MF_03056">
    <property type="entry name" value="TRM82"/>
    <property type="match status" value="1"/>
</dbReference>
<dbReference type="InterPro" id="IPR036322">
    <property type="entry name" value="WD40_repeat_dom_sf"/>
</dbReference>
<keyword evidence="5 6" id="KW-0539">Nucleus</keyword>
<organism evidence="8 9">
    <name type="scientific">Eremothecium sinecaudum</name>
    <dbReference type="NCBI Taxonomy" id="45286"/>
    <lineage>
        <taxon>Eukaryota</taxon>
        <taxon>Fungi</taxon>
        <taxon>Dikarya</taxon>
        <taxon>Ascomycota</taxon>
        <taxon>Saccharomycotina</taxon>
        <taxon>Saccharomycetes</taxon>
        <taxon>Saccharomycetales</taxon>
        <taxon>Saccharomycetaceae</taxon>
        <taxon>Eremothecium</taxon>
    </lineage>
</organism>
<keyword evidence="3 6" id="KW-0819">tRNA processing</keyword>
<dbReference type="GO" id="GO:0106004">
    <property type="term" value="P:tRNA (guanine-N7)-methylation"/>
    <property type="evidence" value="ECO:0007669"/>
    <property type="project" value="UniProtKB-UniRule"/>
</dbReference>
<dbReference type="UniPathway" id="UPA00989"/>
<evidence type="ECO:0000256" key="7">
    <source>
        <dbReference type="SAM" id="MobiDB-lite"/>
    </source>
</evidence>
<accession>A0A109UX94</accession>
<dbReference type="OrthoDB" id="339900at2759"/>
<dbReference type="AlphaFoldDB" id="A0A109UX94"/>
<dbReference type="InterPro" id="IPR001680">
    <property type="entry name" value="WD40_rpt"/>
</dbReference>
<dbReference type="SUPFAM" id="SSF50978">
    <property type="entry name" value="WD40 repeat-like"/>
    <property type="match status" value="1"/>
</dbReference>
<keyword evidence="4 6" id="KW-0677">Repeat</keyword>
<evidence type="ECO:0000256" key="3">
    <source>
        <dbReference type="ARBA" id="ARBA00022694"/>
    </source>
</evidence>
<evidence type="ECO:0000313" key="9">
    <source>
        <dbReference type="Proteomes" id="UP000243052"/>
    </source>
</evidence>
<dbReference type="Gene3D" id="2.130.10.10">
    <property type="entry name" value="YVTN repeat-like/Quinoprotein amine dehydrogenase"/>
    <property type="match status" value="1"/>
</dbReference>
<comment type="function">
    <text evidence="6">Required for the formation of N(7)-methylguanine at position 46 (m7G46) in tRNA. In the complex, it is required to stabilize and induce conformational changes of the catalytic subunit.</text>
</comment>
<evidence type="ECO:0000313" key="8">
    <source>
        <dbReference type="EMBL" id="AMD19002.1"/>
    </source>
</evidence>
<feature type="region of interest" description="Disordered" evidence="7">
    <location>
        <begin position="68"/>
        <end position="90"/>
    </location>
</feature>
<dbReference type="PANTHER" id="PTHR16288:SF0">
    <property type="entry name" value="TRNA (GUANINE-N(7)-)-METHYLTRANSFERASE NON-CATALYTIC SUBUNIT WDR4"/>
    <property type="match status" value="1"/>
</dbReference>
<evidence type="ECO:0000256" key="5">
    <source>
        <dbReference type="ARBA" id="ARBA00023242"/>
    </source>
</evidence>
<dbReference type="GeneID" id="28722204"/>
<comment type="subcellular location">
    <subcellularLocation>
        <location evidence="1 6">Nucleus</location>
    </subcellularLocation>
</comment>
<name>A0A109UX94_9SACH</name>
<dbReference type="GO" id="GO:0043527">
    <property type="term" value="C:tRNA methyltransferase complex"/>
    <property type="evidence" value="ECO:0007669"/>
    <property type="project" value="TreeGrafter"/>
</dbReference>
<dbReference type="EMBL" id="CP014242">
    <property type="protein sequence ID" value="AMD19002.1"/>
    <property type="molecule type" value="Genomic_DNA"/>
</dbReference>
<keyword evidence="9" id="KW-1185">Reference proteome</keyword>
<keyword evidence="2 6" id="KW-0853">WD repeat</keyword>
<gene>
    <name evidence="8" type="ORF">AW171_hschr2533</name>
</gene>
<reference evidence="8 9" key="1">
    <citation type="submission" date="2016-01" db="EMBL/GenBank/DDBJ databases">
        <title>Genome sequence of the yeast Holleya sinecauda.</title>
        <authorList>
            <person name="Dietrich F.S."/>
        </authorList>
    </citation>
    <scope>NUCLEOTIDE SEQUENCE [LARGE SCALE GENOMIC DNA]</scope>
    <source>
        <strain evidence="8 9">ATCC 58844</strain>
    </source>
</reference>
<dbReference type="SMART" id="SM00320">
    <property type="entry name" value="WD40"/>
    <property type="match status" value="2"/>
</dbReference>
<dbReference type="Proteomes" id="UP000243052">
    <property type="component" value="Chromosome ii"/>
</dbReference>